<name>F0YNF4_AURAN</name>
<dbReference type="EMBL" id="GL833174">
    <property type="protein sequence ID" value="EGB03365.1"/>
    <property type="molecule type" value="Genomic_DNA"/>
</dbReference>
<feature type="region of interest" description="Disordered" evidence="1">
    <location>
        <begin position="79"/>
        <end position="101"/>
    </location>
</feature>
<reference evidence="2 3" key="1">
    <citation type="journal article" date="2011" name="Proc. Natl. Acad. Sci. U.S.A.">
        <title>Niche of harmful alga Aureococcus anophagefferens revealed through ecogenomics.</title>
        <authorList>
            <person name="Gobler C.J."/>
            <person name="Berry D.L."/>
            <person name="Dyhrman S.T."/>
            <person name="Wilhelm S.W."/>
            <person name="Salamov A."/>
            <person name="Lobanov A.V."/>
            <person name="Zhang Y."/>
            <person name="Collier J.L."/>
            <person name="Wurch L.L."/>
            <person name="Kustka A.B."/>
            <person name="Dill B.D."/>
            <person name="Shah M."/>
            <person name="VerBerkmoes N.C."/>
            <person name="Kuo A."/>
            <person name="Terry A."/>
            <person name="Pangilinan J."/>
            <person name="Lindquist E.A."/>
            <person name="Lucas S."/>
            <person name="Paulsen I.T."/>
            <person name="Hattenrath-Lehmann T.K."/>
            <person name="Talmage S.C."/>
            <person name="Walker E.A."/>
            <person name="Koch F."/>
            <person name="Burson A.M."/>
            <person name="Marcoval M.A."/>
            <person name="Tang Y.Z."/>
            <person name="Lecleir G.R."/>
            <person name="Coyne K.J."/>
            <person name="Berg G.M."/>
            <person name="Bertrand E.M."/>
            <person name="Saito M.A."/>
            <person name="Gladyshev V.N."/>
            <person name="Grigoriev I.V."/>
        </authorList>
    </citation>
    <scope>NUCLEOTIDE SEQUENCE [LARGE SCALE GENOMIC DNA]</scope>
    <source>
        <strain evidence="3">CCMP 1984</strain>
    </source>
</reference>
<accession>F0YNF4</accession>
<gene>
    <name evidence="2" type="ORF">AURANDRAFT_68083</name>
</gene>
<dbReference type="GeneID" id="20226595"/>
<evidence type="ECO:0000313" key="3">
    <source>
        <dbReference type="Proteomes" id="UP000002729"/>
    </source>
</evidence>
<feature type="region of interest" description="Disordered" evidence="1">
    <location>
        <begin position="153"/>
        <end position="173"/>
    </location>
</feature>
<dbReference type="AlphaFoldDB" id="F0YNF4"/>
<evidence type="ECO:0000313" key="2">
    <source>
        <dbReference type="EMBL" id="EGB03365.1"/>
    </source>
</evidence>
<dbReference type="Proteomes" id="UP000002729">
    <property type="component" value="Unassembled WGS sequence"/>
</dbReference>
<keyword evidence="3" id="KW-1185">Reference proteome</keyword>
<dbReference type="RefSeq" id="XP_009041938.1">
    <property type="nucleotide sequence ID" value="XM_009043690.1"/>
</dbReference>
<protein>
    <submittedName>
        <fullName evidence="2">Uncharacterized protein</fullName>
    </submittedName>
</protein>
<dbReference type="KEGG" id="aaf:AURANDRAFT_68083"/>
<evidence type="ECO:0000256" key="1">
    <source>
        <dbReference type="SAM" id="MobiDB-lite"/>
    </source>
</evidence>
<dbReference type="InParanoid" id="F0YNF4"/>
<organism evidence="3">
    <name type="scientific">Aureococcus anophagefferens</name>
    <name type="common">Harmful bloom alga</name>
    <dbReference type="NCBI Taxonomy" id="44056"/>
    <lineage>
        <taxon>Eukaryota</taxon>
        <taxon>Sar</taxon>
        <taxon>Stramenopiles</taxon>
        <taxon>Ochrophyta</taxon>
        <taxon>Pelagophyceae</taxon>
        <taxon>Pelagomonadales</taxon>
        <taxon>Pelagomonadaceae</taxon>
        <taxon>Aureococcus</taxon>
    </lineage>
</organism>
<sequence length="173" mass="19257">MHPNPATKNGEQVRTAGADSLSWTEFPNHNIRNSNCAYADFTSHFTNDHSRGFAIIKAALAVVYVNRILAIQSPLSDISQSWSRDDSDGDVGSGRGEIHPSSPWSLLRGSWRSSCRRQEFDRRDRPVIQAALRTEAHQRTRQRGLVHVDAAAGDYSSEDSRRGGEAARGQWLL</sequence>
<proteinExistence type="predicted"/>